<name>A0A8T0R0A9_PANVG</name>
<protein>
    <submittedName>
        <fullName evidence="1">Uncharacterized protein</fullName>
    </submittedName>
</protein>
<comment type="caution">
    <text evidence="1">The sequence shown here is derived from an EMBL/GenBank/DDBJ whole genome shotgun (WGS) entry which is preliminary data.</text>
</comment>
<organism evidence="1 2">
    <name type="scientific">Panicum virgatum</name>
    <name type="common">Blackwell switchgrass</name>
    <dbReference type="NCBI Taxonomy" id="38727"/>
    <lineage>
        <taxon>Eukaryota</taxon>
        <taxon>Viridiplantae</taxon>
        <taxon>Streptophyta</taxon>
        <taxon>Embryophyta</taxon>
        <taxon>Tracheophyta</taxon>
        <taxon>Spermatophyta</taxon>
        <taxon>Magnoliopsida</taxon>
        <taxon>Liliopsida</taxon>
        <taxon>Poales</taxon>
        <taxon>Poaceae</taxon>
        <taxon>PACMAD clade</taxon>
        <taxon>Panicoideae</taxon>
        <taxon>Panicodae</taxon>
        <taxon>Paniceae</taxon>
        <taxon>Panicinae</taxon>
        <taxon>Panicum</taxon>
        <taxon>Panicum sect. Hiantes</taxon>
    </lineage>
</organism>
<sequence>MDTIEDPEGIDPKNACKVDVNVNSYFNTRDGRKVYNRGRIISLIIDLEQYAVIDLEKDIFREGYFWDSNQRANFWIVKGPHLTYKLTSDGEFL</sequence>
<evidence type="ECO:0000313" key="2">
    <source>
        <dbReference type="Proteomes" id="UP000823388"/>
    </source>
</evidence>
<evidence type="ECO:0000313" key="1">
    <source>
        <dbReference type="EMBL" id="KAG2578618.1"/>
    </source>
</evidence>
<gene>
    <name evidence="1" type="ORF">PVAP13_6NG121303</name>
</gene>
<dbReference type="EMBL" id="CM029048">
    <property type="protein sequence ID" value="KAG2578618.1"/>
    <property type="molecule type" value="Genomic_DNA"/>
</dbReference>
<reference evidence="1" key="1">
    <citation type="submission" date="2020-05" db="EMBL/GenBank/DDBJ databases">
        <title>WGS assembly of Panicum virgatum.</title>
        <authorList>
            <person name="Lovell J.T."/>
            <person name="Jenkins J."/>
            <person name="Shu S."/>
            <person name="Juenger T.E."/>
            <person name="Schmutz J."/>
        </authorList>
    </citation>
    <scope>NUCLEOTIDE SEQUENCE</scope>
    <source>
        <strain evidence="1">AP13</strain>
    </source>
</reference>
<dbReference type="AlphaFoldDB" id="A0A8T0R0A9"/>
<accession>A0A8T0R0A9</accession>
<proteinExistence type="predicted"/>
<dbReference type="Proteomes" id="UP000823388">
    <property type="component" value="Chromosome 6N"/>
</dbReference>
<keyword evidence="2" id="KW-1185">Reference proteome</keyword>